<evidence type="ECO:0000256" key="1">
    <source>
        <dbReference type="ARBA" id="ARBA00001968"/>
    </source>
</evidence>
<feature type="active site" description="Proton acceptor" evidence="4">
    <location>
        <position position="72"/>
    </location>
</feature>
<evidence type="ECO:0000256" key="3">
    <source>
        <dbReference type="ARBA" id="ARBA00023080"/>
    </source>
</evidence>
<dbReference type="RefSeq" id="WP_407349628.1">
    <property type="nucleotide sequence ID" value="NZ_CP136864.1"/>
</dbReference>
<gene>
    <name evidence="5" type="ORF">R0135_07445</name>
</gene>
<dbReference type="Gene3D" id="3.90.950.10">
    <property type="match status" value="1"/>
</dbReference>
<dbReference type="InterPro" id="IPR029001">
    <property type="entry name" value="ITPase-like_fam"/>
</dbReference>
<dbReference type="NCBIfam" id="TIGR00172">
    <property type="entry name" value="maf"/>
    <property type="match status" value="1"/>
</dbReference>
<dbReference type="InterPro" id="IPR003697">
    <property type="entry name" value="Maf-like"/>
</dbReference>
<evidence type="ECO:0000313" key="6">
    <source>
        <dbReference type="Proteomes" id="UP001626537"/>
    </source>
</evidence>
<keyword evidence="2 4" id="KW-0378">Hydrolase</keyword>
<dbReference type="GO" id="GO:0016787">
    <property type="term" value="F:hydrolase activity"/>
    <property type="evidence" value="ECO:0007669"/>
    <property type="project" value="UniProtKB-KW"/>
</dbReference>
<dbReference type="SUPFAM" id="SSF52972">
    <property type="entry name" value="ITPase-like"/>
    <property type="match status" value="1"/>
</dbReference>
<dbReference type="EMBL" id="CP136864">
    <property type="protein sequence ID" value="WOJ94997.1"/>
    <property type="molecule type" value="Genomic_DNA"/>
</dbReference>
<evidence type="ECO:0000256" key="4">
    <source>
        <dbReference type="HAMAP-Rule" id="MF_00528"/>
    </source>
</evidence>
<feature type="site" description="Important for substrate specificity" evidence="4">
    <location>
        <position position="16"/>
    </location>
</feature>
<comment type="similarity">
    <text evidence="4">Belongs to the Maf family. YhdE subfamily.</text>
</comment>
<evidence type="ECO:0000256" key="2">
    <source>
        <dbReference type="ARBA" id="ARBA00022801"/>
    </source>
</evidence>
<dbReference type="CDD" id="cd00555">
    <property type="entry name" value="Maf"/>
    <property type="match status" value="1"/>
</dbReference>
<keyword evidence="4" id="KW-0963">Cytoplasm</keyword>
<comment type="catalytic activity">
    <reaction evidence="4">
        <text>dTTP + H2O = dTMP + diphosphate + H(+)</text>
        <dbReference type="Rhea" id="RHEA:28534"/>
        <dbReference type="ChEBI" id="CHEBI:15377"/>
        <dbReference type="ChEBI" id="CHEBI:15378"/>
        <dbReference type="ChEBI" id="CHEBI:33019"/>
        <dbReference type="ChEBI" id="CHEBI:37568"/>
        <dbReference type="ChEBI" id="CHEBI:63528"/>
        <dbReference type="EC" id="3.6.1.9"/>
    </reaction>
</comment>
<feature type="site" description="Important for substrate specificity" evidence="4">
    <location>
        <position position="73"/>
    </location>
</feature>
<comment type="function">
    <text evidence="4">Nucleoside triphosphate pyrophosphatase that hydrolyzes dTTP and UTP. May have a dual role in cell division arrest and in preventing the incorporation of modified nucleotides into cellular nucleic acids.</text>
</comment>
<sequence>MESNLPALVLGSASPRRADLLAQLGLKFQVTAADIDETPQLDEAPRSYVQRMAEEKADALADLGSSLLLTADTTVVLDEVSLGKPQDAAQARQMLERLSDRSHEVYTAVCARQGLCSETVLVRTLVEFAPLTPALIDAYLSTDEPWDKAGAYAIQGLAGSFVRRIDGSVSNVIGLPLVETRELLADFGLVAGLRGGRA</sequence>
<organism evidence="5 6">
    <name type="scientific">Congregibacter variabilis</name>
    <dbReference type="NCBI Taxonomy" id="3081200"/>
    <lineage>
        <taxon>Bacteria</taxon>
        <taxon>Pseudomonadati</taxon>
        <taxon>Pseudomonadota</taxon>
        <taxon>Gammaproteobacteria</taxon>
        <taxon>Cellvibrionales</taxon>
        <taxon>Halieaceae</taxon>
        <taxon>Congregibacter</taxon>
    </lineage>
</organism>
<comment type="caution">
    <text evidence="4">Lacks conserved residue(s) required for the propagation of feature annotation.</text>
</comment>
<feature type="site" description="Important for substrate specificity" evidence="4">
    <location>
        <position position="155"/>
    </location>
</feature>
<dbReference type="PANTHER" id="PTHR43213:SF5">
    <property type="entry name" value="BIFUNCTIONAL DTTP_UTP PYROPHOSPHATASE_METHYLTRANSFERASE PROTEIN-RELATED"/>
    <property type="match status" value="1"/>
</dbReference>
<accession>A0ABZ0I7H0</accession>
<dbReference type="Pfam" id="PF02545">
    <property type="entry name" value="Maf"/>
    <property type="match status" value="1"/>
</dbReference>
<comment type="catalytic activity">
    <reaction evidence="4">
        <text>UTP + H2O = UMP + diphosphate + H(+)</text>
        <dbReference type="Rhea" id="RHEA:29395"/>
        <dbReference type="ChEBI" id="CHEBI:15377"/>
        <dbReference type="ChEBI" id="CHEBI:15378"/>
        <dbReference type="ChEBI" id="CHEBI:33019"/>
        <dbReference type="ChEBI" id="CHEBI:46398"/>
        <dbReference type="ChEBI" id="CHEBI:57865"/>
        <dbReference type="EC" id="3.6.1.9"/>
    </reaction>
</comment>
<name>A0ABZ0I7H0_9GAMM</name>
<evidence type="ECO:0000313" key="5">
    <source>
        <dbReference type="EMBL" id="WOJ94997.1"/>
    </source>
</evidence>
<dbReference type="PANTHER" id="PTHR43213">
    <property type="entry name" value="BIFUNCTIONAL DTTP/UTP PYROPHOSPHATASE/METHYLTRANSFERASE PROTEIN-RELATED"/>
    <property type="match status" value="1"/>
</dbReference>
<proteinExistence type="inferred from homology"/>
<comment type="cofactor">
    <cofactor evidence="1 4">
        <name>a divalent metal cation</name>
        <dbReference type="ChEBI" id="CHEBI:60240"/>
    </cofactor>
</comment>
<protein>
    <recommendedName>
        <fullName evidence="4">dTTP/UTP pyrophosphatase</fullName>
        <shortName evidence="4">dTTPase/UTPase</shortName>
        <ecNumber evidence="4">3.6.1.9</ecNumber>
    </recommendedName>
    <alternativeName>
        <fullName evidence="4">Nucleoside triphosphate pyrophosphatase</fullName>
    </alternativeName>
    <alternativeName>
        <fullName evidence="4">Nucleotide pyrophosphatase</fullName>
        <shortName evidence="4">Nucleotide PPase</shortName>
    </alternativeName>
</protein>
<dbReference type="EC" id="3.6.1.9" evidence="4"/>
<dbReference type="Proteomes" id="UP001626537">
    <property type="component" value="Chromosome"/>
</dbReference>
<reference evidence="5 6" key="1">
    <citation type="submission" date="2023-10" db="EMBL/GenBank/DDBJ databases">
        <title>Two novel species belonging to the OM43/NOR5 clade.</title>
        <authorList>
            <person name="Park M."/>
        </authorList>
    </citation>
    <scope>NUCLEOTIDE SEQUENCE [LARGE SCALE GENOMIC DNA]</scope>
    <source>
        <strain evidence="5 6">IMCC43200</strain>
    </source>
</reference>
<dbReference type="HAMAP" id="MF_00528">
    <property type="entry name" value="Maf"/>
    <property type="match status" value="1"/>
</dbReference>
<dbReference type="PIRSF" id="PIRSF006305">
    <property type="entry name" value="Maf"/>
    <property type="match status" value="1"/>
</dbReference>
<keyword evidence="3 4" id="KW-0546">Nucleotide metabolism</keyword>
<comment type="subcellular location">
    <subcellularLocation>
        <location evidence="4">Cytoplasm</location>
    </subcellularLocation>
</comment>
<keyword evidence="6" id="KW-1185">Reference proteome</keyword>